<proteinExistence type="predicted"/>
<feature type="region of interest" description="Disordered" evidence="2">
    <location>
        <begin position="92"/>
        <end position="115"/>
    </location>
</feature>
<evidence type="ECO:0000256" key="2">
    <source>
        <dbReference type="SAM" id="MobiDB-lite"/>
    </source>
</evidence>
<evidence type="ECO:0000313" key="3">
    <source>
        <dbReference type="EMBL" id="GAQ88128.1"/>
    </source>
</evidence>
<dbReference type="Proteomes" id="UP000054558">
    <property type="component" value="Unassembled WGS sequence"/>
</dbReference>
<gene>
    <name evidence="3" type="ORF">KFL_004020140</name>
</gene>
<name>A0A1Y1IJ36_KLENI</name>
<dbReference type="EMBL" id="DF237351">
    <property type="protein sequence ID" value="GAQ88128.1"/>
    <property type="molecule type" value="Genomic_DNA"/>
</dbReference>
<dbReference type="OMA" id="WRMKQTL"/>
<evidence type="ECO:0000256" key="1">
    <source>
        <dbReference type="SAM" id="Coils"/>
    </source>
</evidence>
<sequence>MGAGQVAKGVSFSRQLLRTLDLVQQSAARASAAARQLDIQLAPFSTAPRSGESPSQTNVERPASLYHADSDSPKPSITNSFASRISDSLKPGTGLRGFATQSTAEAKAPVESRQAYDKRVREVRKKYIEELAEKRRREAAFEQKKREIYAARRQDVKEAKLAALREDAQEKERLLEEQRQRKELRRQEGQQRLLQVKAALQAQRDGERALIVASSQTWVKEGELEARIELALDNPFAL</sequence>
<organism evidence="3 4">
    <name type="scientific">Klebsormidium nitens</name>
    <name type="common">Green alga</name>
    <name type="synonym">Ulothrix nitens</name>
    <dbReference type="NCBI Taxonomy" id="105231"/>
    <lineage>
        <taxon>Eukaryota</taxon>
        <taxon>Viridiplantae</taxon>
        <taxon>Streptophyta</taxon>
        <taxon>Klebsormidiophyceae</taxon>
        <taxon>Klebsormidiales</taxon>
        <taxon>Klebsormidiaceae</taxon>
        <taxon>Klebsormidium</taxon>
    </lineage>
</organism>
<keyword evidence="4" id="KW-1185">Reference proteome</keyword>
<feature type="coiled-coil region" evidence="1">
    <location>
        <begin position="124"/>
        <end position="188"/>
    </location>
</feature>
<reference evidence="3 4" key="1">
    <citation type="journal article" date="2014" name="Nat. Commun.">
        <title>Klebsormidium flaccidum genome reveals primary factors for plant terrestrial adaptation.</title>
        <authorList>
            <person name="Hori K."/>
            <person name="Maruyama F."/>
            <person name="Fujisawa T."/>
            <person name="Togashi T."/>
            <person name="Yamamoto N."/>
            <person name="Seo M."/>
            <person name="Sato S."/>
            <person name="Yamada T."/>
            <person name="Mori H."/>
            <person name="Tajima N."/>
            <person name="Moriyama T."/>
            <person name="Ikeuchi M."/>
            <person name="Watanabe M."/>
            <person name="Wada H."/>
            <person name="Kobayashi K."/>
            <person name="Saito M."/>
            <person name="Masuda T."/>
            <person name="Sasaki-Sekimoto Y."/>
            <person name="Mashiguchi K."/>
            <person name="Awai K."/>
            <person name="Shimojima M."/>
            <person name="Masuda S."/>
            <person name="Iwai M."/>
            <person name="Nobusawa T."/>
            <person name="Narise T."/>
            <person name="Kondo S."/>
            <person name="Saito H."/>
            <person name="Sato R."/>
            <person name="Murakawa M."/>
            <person name="Ihara Y."/>
            <person name="Oshima-Yamada Y."/>
            <person name="Ohtaka K."/>
            <person name="Satoh M."/>
            <person name="Sonobe K."/>
            <person name="Ishii M."/>
            <person name="Ohtani R."/>
            <person name="Kanamori-Sato M."/>
            <person name="Honoki R."/>
            <person name="Miyazaki D."/>
            <person name="Mochizuki H."/>
            <person name="Umetsu J."/>
            <person name="Higashi K."/>
            <person name="Shibata D."/>
            <person name="Kamiya Y."/>
            <person name="Sato N."/>
            <person name="Nakamura Y."/>
            <person name="Tabata S."/>
            <person name="Ida S."/>
            <person name="Kurokawa K."/>
            <person name="Ohta H."/>
        </authorList>
    </citation>
    <scope>NUCLEOTIDE SEQUENCE [LARGE SCALE GENOMIC DNA]</scope>
    <source>
        <strain evidence="3 4">NIES-2285</strain>
    </source>
</reference>
<keyword evidence="1" id="KW-0175">Coiled coil</keyword>
<dbReference type="AlphaFoldDB" id="A0A1Y1IJ36"/>
<feature type="region of interest" description="Disordered" evidence="2">
    <location>
        <begin position="44"/>
        <end position="80"/>
    </location>
</feature>
<accession>A0A1Y1IJ36</accession>
<evidence type="ECO:0000313" key="4">
    <source>
        <dbReference type="Proteomes" id="UP000054558"/>
    </source>
</evidence>
<protein>
    <submittedName>
        <fullName evidence="3">Uncharacterized protein</fullName>
    </submittedName>
</protein>